<name>A0ABS1U348_9PROT</name>
<sequence>MMLLHASSVARGEDAVLLLGPSGSGKSDLVLRLMQSGWSLVADDQVALRVEAGELRPDAPAPLAGLLEVRGLGLFGPFPRAAAPVLRLVARLLPRAGITRLPEPEAWSAEGVTLPAIRLHAFDASAPAKLALALDAALGRIAQPAGAFAKGMK</sequence>
<dbReference type="SUPFAM" id="SSF53795">
    <property type="entry name" value="PEP carboxykinase-like"/>
    <property type="match status" value="1"/>
</dbReference>
<dbReference type="Pfam" id="PF07475">
    <property type="entry name" value="Hpr_kinase_C"/>
    <property type="match status" value="1"/>
</dbReference>
<evidence type="ECO:0000259" key="1">
    <source>
        <dbReference type="Pfam" id="PF07475"/>
    </source>
</evidence>
<dbReference type="Gene3D" id="3.40.50.300">
    <property type="entry name" value="P-loop containing nucleotide triphosphate hydrolases"/>
    <property type="match status" value="1"/>
</dbReference>
<dbReference type="Proteomes" id="UP000660885">
    <property type="component" value="Unassembled WGS sequence"/>
</dbReference>
<gene>
    <name evidence="2" type="ORF">JMJ56_09000</name>
</gene>
<dbReference type="RefSeq" id="WP_202831285.1">
    <property type="nucleotide sequence ID" value="NZ_JAETWB010000002.1"/>
</dbReference>
<comment type="caution">
    <text evidence="2">The sequence shown here is derived from an EMBL/GenBank/DDBJ whole genome shotgun (WGS) entry which is preliminary data.</text>
</comment>
<keyword evidence="3" id="KW-1185">Reference proteome</keyword>
<feature type="domain" description="HPr kinase/phosphorylase C-terminal" evidence="1">
    <location>
        <begin position="15"/>
        <end position="74"/>
    </location>
</feature>
<dbReference type="InterPro" id="IPR011104">
    <property type="entry name" value="Hpr_kin/Pase_C"/>
</dbReference>
<proteinExistence type="predicted"/>
<evidence type="ECO:0000313" key="3">
    <source>
        <dbReference type="Proteomes" id="UP000660885"/>
    </source>
</evidence>
<evidence type="ECO:0000313" key="2">
    <source>
        <dbReference type="EMBL" id="MBL6078142.1"/>
    </source>
</evidence>
<protein>
    <submittedName>
        <fullName evidence="2">Aldolase</fullName>
    </submittedName>
</protein>
<reference evidence="2 3" key="1">
    <citation type="submission" date="2021-01" db="EMBL/GenBank/DDBJ databases">
        <title>Belnapia mucosa sp. nov. and Belnapia arida sp. nov., isolated from the Tabernas Desert (Almeria, Spain).</title>
        <authorList>
            <person name="Molina-Menor E."/>
            <person name="Vidal-Verdu A."/>
            <person name="Calonge A."/>
            <person name="Satari L."/>
            <person name="Pereto J."/>
            <person name="Porcar M."/>
        </authorList>
    </citation>
    <scope>NUCLEOTIDE SEQUENCE [LARGE SCALE GENOMIC DNA]</scope>
    <source>
        <strain evidence="2 3">T18</strain>
    </source>
</reference>
<dbReference type="EMBL" id="JAETWB010000002">
    <property type="protein sequence ID" value="MBL6078142.1"/>
    <property type="molecule type" value="Genomic_DNA"/>
</dbReference>
<organism evidence="2 3">
    <name type="scientific">Belnapia arida</name>
    <dbReference type="NCBI Taxonomy" id="2804533"/>
    <lineage>
        <taxon>Bacteria</taxon>
        <taxon>Pseudomonadati</taxon>
        <taxon>Pseudomonadota</taxon>
        <taxon>Alphaproteobacteria</taxon>
        <taxon>Acetobacterales</taxon>
        <taxon>Roseomonadaceae</taxon>
        <taxon>Belnapia</taxon>
    </lineage>
</organism>
<dbReference type="InterPro" id="IPR027417">
    <property type="entry name" value="P-loop_NTPase"/>
</dbReference>
<accession>A0ABS1U348</accession>